<dbReference type="Gene3D" id="3.40.50.12780">
    <property type="entry name" value="N-terminal domain of ligase-like"/>
    <property type="match status" value="1"/>
</dbReference>
<dbReference type="EMBL" id="CP068224">
    <property type="protein sequence ID" value="QQT53188.1"/>
    <property type="molecule type" value="Genomic_DNA"/>
</dbReference>
<sequence>MFKKLIAYCYKNLIHKNTLSIFGNLKKIDILKSSYLSEIQLIRLSEVLKIAVKSVPYYKSHIPNIDMDSLNYEEFLKIPLLTKDIIRIEGDSLTNREYEKKNKAFKNTSGGSTGEPVVFYRTEEQAFHGMANYYYALSLNNVNIYDTSVDLWGAERDMYNTSAKFDLRSLLNNKYFLNTFVLSDEIIADYIKRLNKIKPSFIKAYVHSIYDLAKYINKNKIDIEFKPTIHCTTGPLYTEMREEISKAFNCARVYSFYGSREVSAIATETILETGMSVLFDNVFVEILDSIGNPVEKGEEGEVVITTLNNFYMPLIRYRIGDRAIKGDDLEFGTLRLEKVVGRTLGVLYRKDGSKIDGQFFTTLFFNKSGIKNFQLVQKTLDHLILYLVKSDSFDISELNKIVDRIKVELLGTNVEVIFVDKINLTSTGKIMYVYSEL</sequence>
<keyword evidence="1" id="KW-0436">Ligase</keyword>
<evidence type="ECO:0000313" key="1">
    <source>
        <dbReference type="EMBL" id="QQT53188.1"/>
    </source>
</evidence>
<dbReference type="SUPFAM" id="SSF56801">
    <property type="entry name" value="Acetyl-CoA synthetase-like"/>
    <property type="match status" value="1"/>
</dbReference>
<dbReference type="InterPro" id="IPR042099">
    <property type="entry name" value="ANL_N_sf"/>
</dbReference>
<name>A0ABX7CNC9_SPHMU</name>
<gene>
    <name evidence="1" type="ORF">I6I98_23575</name>
</gene>
<proteinExistence type="predicted"/>
<evidence type="ECO:0000313" key="2">
    <source>
        <dbReference type="Proteomes" id="UP000595498"/>
    </source>
</evidence>
<keyword evidence="2" id="KW-1185">Reference proteome</keyword>
<dbReference type="GO" id="GO:0016874">
    <property type="term" value="F:ligase activity"/>
    <property type="evidence" value="ECO:0007669"/>
    <property type="project" value="UniProtKB-KW"/>
</dbReference>
<reference evidence="1 2" key="1">
    <citation type="submission" date="2021-01" db="EMBL/GenBank/DDBJ databases">
        <title>FDA dAtabase for Regulatory Grade micrObial Sequences (FDA-ARGOS): Supporting development and validation of Infectious Disease Dx tests.</title>
        <authorList>
            <person name="Sproer C."/>
            <person name="Gronow S."/>
            <person name="Severitt S."/>
            <person name="Schroder I."/>
            <person name="Tallon L."/>
            <person name="Sadzewicz L."/>
            <person name="Zhao X."/>
            <person name="Boylan J."/>
            <person name="Ott S."/>
            <person name="Bowen H."/>
            <person name="Vavikolanu K."/>
            <person name="Mehta A."/>
            <person name="Aluvathingal J."/>
            <person name="Nadendla S."/>
            <person name="Lowell S."/>
            <person name="Myers T."/>
            <person name="Yan Y."/>
            <person name="Sichtig H."/>
        </authorList>
    </citation>
    <scope>NUCLEOTIDE SEQUENCE [LARGE SCALE GENOMIC DNA]</scope>
    <source>
        <strain evidence="1 2">FDAARGOS_1141</strain>
    </source>
</reference>
<dbReference type="PANTHER" id="PTHR36932:SF1">
    <property type="entry name" value="CAPSULAR POLYSACCHARIDE BIOSYNTHESIS PROTEIN"/>
    <property type="match status" value="1"/>
</dbReference>
<dbReference type="Proteomes" id="UP000595498">
    <property type="component" value="Chromosome"/>
</dbReference>
<accession>A0ABX7CNC9</accession>
<dbReference type="PANTHER" id="PTHR36932">
    <property type="entry name" value="CAPSULAR POLYSACCHARIDE BIOSYNTHESIS PROTEIN"/>
    <property type="match status" value="1"/>
</dbReference>
<organism evidence="1 2">
    <name type="scientific">Sphingobacterium multivorum</name>
    <dbReference type="NCBI Taxonomy" id="28454"/>
    <lineage>
        <taxon>Bacteria</taxon>
        <taxon>Pseudomonadati</taxon>
        <taxon>Bacteroidota</taxon>
        <taxon>Sphingobacteriia</taxon>
        <taxon>Sphingobacteriales</taxon>
        <taxon>Sphingobacteriaceae</taxon>
        <taxon>Sphingobacterium</taxon>
    </lineage>
</organism>
<dbReference type="InterPro" id="IPR053158">
    <property type="entry name" value="CapK_Type1_Caps_Biosynth"/>
</dbReference>
<protein>
    <submittedName>
        <fullName evidence="1">Phenylacetate--CoA ligase family protein</fullName>
    </submittedName>
</protein>